<evidence type="ECO:0000313" key="16">
    <source>
        <dbReference type="EMBL" id="GAA0767861.1"/>
    </source>
</evidence>
<evidence type="ECO:0000256" key="9">
    <source>
        <dbReference type="ARBA" id="ARBA00022840"/>
    </source>
</evidence>
<dbReference type="CDD" id="cd00082">
    <property type="entry name" value="HisKA"/>
    <property type="match status" value="1"/>
</dbReference>
<comment type="subcellular location">
    <subcellularLocation>
        <location evidence="2">Membrane</location>
        <topology evidence="2">Multi-pass membrane protein</topology>
    </subcellularLocation>
</comment>
<keyword evidence="6 14" id="KW-0812">Transmembrane</keyword>
<dbReference type="PRINTS" id="PR00344">
    <property type="entry name" value="BCTRLSENSOR"/>
</dbReference>
<keyword evidence="11" id="KW-0902">Two-component regulatory system</keyword>
<dbReference type="SMART" id="SM00387">
    <property type="entry name" value="HATPase_c"/>
    <property type="match status" value="1"/>
</dbReference>
<keyword evidence="8" id="KW-0418">Kinase</keyword>
<evidence type="ECO:0000256" key="7">
    <source>
        <dbReference type="ARBA" id="ARBA00022741"/>
    </source>
</evidence>
<evidence type="ECO:0000256" key="5">
    <source>
        <dbReference type="ARBA" id="ARBA00022679"/>
    </source>
</evidence>
<keyword evidence="5" id="KW-0808">Transferase</keyword>
<dbReference type="InterPro" id="IPR035965">
    <property type="entry name" value="PAS-like_dom_sf"/>
</dbReference>
<dbReference type="RefSeq" id="WP_231010224.1">
    <property type="nucleotide sequence ID" value="NZ_BAAAEW010000047.1"/>
</dbReference>
<dbReference type="Pfam" id="PF25323">
    <property type="entry name" value="6TM_PilS"/>
    <property type="match status" value="1"/>
</dbReference>
<comment type="caution">
    <text evidence="16">The sequence shown here is derived from an EMBL/GenBank/DDBJ whole genome shotgun (WGS) entry which is preliminary data.</text>
</comment>
<dbReference type="Pfam" id="PF02518">
    <property type="entry name" value="HATPase_c"/>
    <property type="match status" value="1"/>
</dbReference>
<dbReference type="Gene3D" id="3.30.565.10">
    <property type="entry name" value="Histidine kinase-like ATPase, C-terminal domain"/>
    <property type="match status" value="1"/>
</dbReference>
<dbReference type="PANTHER" id="PTHR42878:SF7">
    <property type="entry name" value="SENSOR HISTIDINE KINASE GLRK"/>
    <property type="match status" value="1"/>
</dbReference>
<keyword evidence="7" id="KW-0547">Nucleotide-binding</keyword>
<reference evidence="17" key="1">
    <citation type="journal article" date="2019" name="Int. J. Syst. Evol. Microbiol.">
        <title>The Global Catalogue of Microorganisms (GCM) 10K type strain sequencing project: providing services to taxonomists for standard genome sequencing and annotation.</title>
        <authorList>
            <consortium name="The Broad Institute Genomics Platform"/>
            <consortium name="The Broad Institute Genome Sequencing Center for Infectious Disease"/>
            <person name="Wu L."/>
            <person name="Ma J."/>
        </authorList>
    </citation>
    <scope>NUCLEOTIDE SEQUENCE [LARGE SCALE GENOMIC DNA]</scope>
    <source>
        <strain evidence="17">JCM 15503</strain>
    </source>
</reference>
<keyword evidence="12 14" id="KW-0472">Membrane</keyword>
<keyword evidence="10 14" id="KW-1133">Transmembrane helix</keyword>
<name>A0ABP3VWZ3_9BURK</name>
<dbReference type="Gene3D" id="1.10.287.130">
    <property type="match status" value="1"/>
</dbReference>
<proteinExistence type="predicted"/>
<dbReference type="InterPro" id="IPR050351">
    <property type="entry name" value="BphY/WalK/GraS-like"/>
</dbReference>
<evidence type="ECO:0000256" key="13">
    <source>
        <dbReference type="SAM" id="MobiDB-lite"/>
    </source>
</evidence>
<evidence type="ECO:0000256" key="8">
    <source>
        <dbReference type="ARBA" id="ARBA00022777"/>
    </source>
</evidence>
<keyword evidence="9" id="KW-0067">ATP-binding</keyword>
<feature type="transmembrane region" description="Helical" evidence="14">
    <location>
        <begin position="113"/>
        <end position="132"/>
    </location>
</feature>
<dbReference type="Pfam" id="PF00512">
    <property type="entry name" value="HisKA"/>
    <property type="match status" value="1"/>
</dbReference>
<evidence type="ECO:0000313" key="17">
    <source>
        <dbReference type="Proteomes" id="UP001500279"/>
    </source>
</evidence>
<dbReference type="EC" id="2.7.13.3" evidence="3"/>
<dbReference type="InterPro" id="IPR005467">
    <property type="entry name" value="His_kinase_dom"/>
</dbReference>
<sequence>MSLWSQGADRRAKHRNDEKPDGGSWFGGLGGDHSSLDSTGGVATSLGGRWGDTHSASEDSHFLTRQVQRLLQSGDTTHRRIFLTYLLVRAGLGFALVLAQAVMGWLAGRGPSWMLIVCSVHATQAIIWWLWLGRAAARAPRLSTLHWWATIGFDVAAFGAMHWLDTSAALNYGALLVLPVLMSGVLSARVPALATAAAVTLLLLATAVHKILLGGDMGNLLSQAGMAGAGVFVIALVAGQMAGRLAREERAARGSLALAHQQAELNRLVIDEMGDGVLVVDRRGRVRAANPAARQLLAEDGSCPKAPFHLGEQPGWRSLLDLVTQAFETGEWPGGTQDLTISANGEVPRSIRLRARFTRGARLLVAGQVRGRQEVLAVLFAEELRTVLARQRQERLVAMGRISAGIAHEIRNPLAAVAQANALLQEDVLRPDQQRLVGIVADNVERLKRIVNDVLEAAPGGSAPSRTLDGSAEVGAIIADWAQTERLPLGAGSRLQVQLPAETLGVSFDVDHLRRVLVNLLDNALRHATDQPGAVVVTLEALEGAFARLAVASDGELIAPEVEPHLFEPFHSTRSRGTGLGLYICRELCARHGAIIDYVRHEGVRHGNVFLIVMRRDSLAAEGRLHL</sequence>
<keyword evidence="4" id="KW-0597">Phosphoprotein</keyword>
<feature type="transmembrane region" description="Helical" evidence="14">
    <location>
        <begin position="224"/>
        <end position="243"/>
    </location>
</feature>
<dbReference type="InterPro" id="IPR036890">
    <property type="entry name" value="HATPase_C_sf"/>
</dbReference>
<evidence type="ECO:0000256" key="3">
    <source>
        <dbReference type="ARBA" id="ARBA00012438"/>
    </source>
</evidence>
<dbReference type="InterPro" id="IPR036097">
    <property type="entry name" value="HisK_dim/P_sf"/>
</dbReference>
<evidence type="ECO:0000256" key="1">
    <source>
        <dbReference type="ARBA" id="ARBA00000085"/>
    </source>
</evidence>
<dbReference type="InterPro" id="IPR003594">
    <property type="entry name" value="HATPase_dom"/>
</dbReference>
<evidence type="ECO:0000256" key="12">
    <source>
        <dbReference type="ARBA" id="ARBA00023136"/>
    </source>
</evidence>
<comment type="catalytic activity">
    <reaction evidence="1">
        <text>ATP + protein L-histidine = ADP + protein N-phospho-L-histidine.</text>
        <dbReference type="EC" id="2.7.13.3"/>
    </reaction>
</comment>
<feature type="transmembrane region" description="Helical" evidence="14">
    <location>
        <begin position="193"/>
        <end position="212"/>
    </location>
</feature>
<evidence type="ECO:0000256" key="14">
    <source>
        <dbReference type="SAM" id="Phobius"/>
    </source>
</evidence>
<evidence type="ECO:0000256" key="4">
    <source>
        <dbReference type="ARBA" id="ARBA00022553"/>
    </source>
</evidence>
<feature type="transmembrane region" description="Helical" evidence="14">
    <location>
        <begin position="86"/>
        <end position="107"/>
    </location>
</feature>
<dbReference type="InterPro" id="IPR004358">
    <property type="entry name" value="Sig_transdc_His_kin-like_C"/>
</dbReference>
<feature type="domain" description="Histidine kinase" evidence="15">
    <location>
        <begin position="405"/>
        <end position="618"/>
    </location>
</feature>
<evidence type="ECO:0000256" key="10">
    <source>
        <dbReference type="ARBA" id="ARBA00022989"/>
    </source>
</evidence>
<dbReference type="PROSITE" id="PS50109">
    <property type="entry name" value="HIS_KIN"/>
    <property type="match status" value="1"/>
</dbReference>
<feature type="transmembrane region" description="Helical" evidence="14">
    <location>
        <begin position="144"/>
        <end position="163"/>
    </location>
</feature>
<accession>A0ABP3VWZ3</accession>
<feature type="region of interest" description="Disordered" evidence="13">
    <location>
        <begin position="1"/>
        <end position="24"/>
    </location>
</feature>
<dbReference type="SMART" id="SM00388">
    <property type="entry name" value="HisKA"/>
    <property type="match status" value="1"/>
</dbReference>
<keyword evidence="17" id="KW-1185">Reference proteome</keyword>
<gene>
    <name evidence="16" type="ORF">GCM10009107_57190</name>
</gene>
<dbReference type="Gene3D" id="3.30.450.20">
    <property type="entry name" value="PAS domain"/>
    <property type="match status" value="1"/>
</dbReference>
<dbReference type="InterPro" id="IPR003661">
    <property type="entry name" value="HisK_dim/P_dom"/>
</dbReference>
<dbReference type="Proteomes" id="UP001500279">
    <property type="component" value="Unassembled WGS sequence"/>
</dbReference>
<protein>
    <recommendedName>
        <fullName evidence="3">histidine kinase</fullName>
        <ecNumber evidence="3">2.7.13.3</ecNumber>
    </recommendedName>
</protein>
<dbReference type="PANTHER" id="PTHR42878">
    <property type="entry name" value="TWO-COMPONENT HISTIDINE KINASE"/>
    <property type="match status" value="1"/>
</dbReference>
<dbReference type="SUPFAM" id="SSF55785">
    <property type="entry name" value="PYP-like sensor domain (PAS domain)"/>
    <property type="match status" value="1"/>
</dbReference>
<organism evidence="16 17">
    <name type="scientific">Ideonella azotifigens</name>
    <dbReference type="NCBI Taxonomy" id="513160"/>
    <lineage>
        <taxon>Bacteria</taxon>
        <taxon>Pseudomonadati</taxon>
        <taxon>Pseudomonadota</taxon>
        <taxon>Betaproteobacteria</taxon>
        <taxon>Burkholderiales</taxon>
        <taxon>Sphaerotilaceae</taxon>
        <taxon>Ideonella</taxon>
    </lineage>
</organism>
<dbReference type="SUPFAM" id="SSF47384">
    <property type="entry name" value="Homodimeric domain of signal transducing histidine kinase"/>
    <property type="match status" value="1"/>
</dbReference>
<evidence type="ECO:0000256" key="11">
    <source>
        <dbReference type="ARBA" id="ARBA00023012"/>
    </source>
</evidence>
<evidence type="ECO:0000259" key="15">
    <source>
        <dbReference type="PROSITE" id="PS50109"/>
    </source>
</evidence>
<evidence type="ECO:0000256" key="2">
    <source>
        <dbReference type="ARBA" id="ARBA00004141"/>
    </source>
</evidence>
<dbReference type="SUPFAM" id="SSF55874">
    <property type="entry name" value="ATPase domain of HSP90 chaperone/DNA topoisomerase II/histidine kinase"/>
    <property type="match status" value="1"/>
</dbReference>
<dbReference type="Pfam" id="PF13188">
    <property type="entry name" value="PAS_8"/>
    <property type="match status" value="1"/>
</dbReference>
<evidence type="ECO:0000256" key="6">
    <source>
        <dbReference type="ARBA" id="ARBA00022692"/>
    </source>
</evidence>
<dbReference type="InterPro" id="IPR000014">
    <property type="entry name" value="PAS"/>
</dbReference>
<dbReference type="EMBL" id="BAAAEW010000047">
    <property type="protein sequence ID" value="GAA0767861.1"/>
    <property type="molecule type" value="Genomic_DNA"/>
</dbReference>